<evidence type="ECO:0000313" key="3">
    <source>
        <dbReference type="Proteomes" id="UP001301132"/>
    </source>
</evidence>
<reference evidence="2 3" key="1">
    <citation type="submission" date="2022-12" db="EMBL/GenBank/DDBJ databases">
        <authorList>
            <person name="Abashina T."/>
            <person name="Solyanikova I."/>
            <person name="Delegan Y."/>
        </authorList>
    </citation>
    <scope>NUCLEOTIDE SEQUENCE [LARGE SCALE GENOMIC DNA]</scope>
    <source>
        <strain evidence="2 3">IPS92ro</strain>
    </source>
</reference>
<keyword evidence="3" id="KW-1185">Reference proteome</keyword>
<feature type="compositionally biased region" description="Basic and acidic residues" evidence="1">
    <location>
        <begin position="98"/>
        <end position="107"/>
    </location>
</feature>
<gene>
    <name evidence="2" type="ORF">O3S69_24685</name>
</gene>
<organism evidence="2 3">
    <name type="scientific">Streptomyces rubrogriseus</name>
    <dbReference type="NCBI Taxonomy" id="194673"/>
    <lineage>
        <taxon>Bacteria</taxon>
        <taxon>Bacillati</taxon>
        <taxon>Actinomycetota</taxon>
        <taxon>Actinomycetes</taxon>
        <taxon>Kitasatosporales</taxon>
        <taxon>Streptomycetaceae</taxon>
        <taxon>Streptomyces</taxon>
        <taxon>Streptomyces violaceoruber group</taxon>
    </lineage>
</organism>
<comment type="caution">
    <text evidence="2">The sequence shown here is derived from an EMBL/GenBank/DDBJ whole genome shotgun (WGS) entry which is preliminary data.</text>
</comment>
<accession>A0ABT4P7X3</accession>
<proteinExistence type="predicted"/>
<feature type="region of interest" description="Disordered" evidence="1">
    <location>
        <begin position="97"/>
        <end position="141"/>
    </location>
</feature>
<evidence type="ECO:0000313" key="2">
    <source>
        <dbReference type="EMBL" id="MCZ4637247.1"/>
    </source>
</evidence>
<evidence type="ECO:0000256" key="1">
    <source>
        <dbReference type="SAM" id="MobiDB-lite"/>
    </source>
</evidence>
<protein>
    <submittedName>
        <fullName evidence="2">Uncharacterized protein</fullName>
    </submittedName>
</protein>
<name>A0ABT4P7X3_9ACTN</name>
<feature type="non-terminal residue" evidence="2">
    <location>
        <position position="1"/>
    </location>
</feature>
<dbReference type="Proteomes" id="UP001301132">
    <property type="component" value="Unassembled WGS sequence"/>
</dbReference>
<sequence length="141" mass="14659">GVLGDEGFSATWVDGGTNALLRLAVDRGTITVGTCPEQPVGDMPGEHTTCERDGKAWYRTGAGRHEYALSEEGHVVRVSAEQDAVPRDVLRAAALAAHRPDAAETDRLLPSAEPAPATPVERGDLPPFGDGAPDNHVGVGG</sequence>
<dbReference type="EMBL" id="JAPWHU010000318">
    <property type="protein sequence ID" value="MCZ4637247.1"/>
    <property type="molecule type" value="Genomic_DNA"/>
</dbReference>